<evidence type="ECO:0000313" key="3">
    <source>
        <dbReference type="Proteomes" id="UP001293718"/>
    </source>
</evidence>
<dbReference type="Pfam" id="PF01882">
    <property type="entry name" value="DUF58"/>
    <property type="match status" value="1"/>
</dbReference>
<dbReference type="Proteomes" id="UP001293718">
    <property type="component" value="Unassembled WGS sequence"/>
</dbReference>
<dbReference type="RefSeq" id="WP_322466438.1">
    <property type="nucleotide sequence ID" value="NZ_JAXOJX010000028.1"/>
</dbReference>
<gene>
    <name evidence="2" type="ORF">SM757_17320</name>
</gene>
<dbReference type="InterPro" id="IPR002881">
    <property type="entry name" value="DUF58"/>
</dbReference>
<evidence type="ECO:0000259" key="1">
    <source>
        <dbReference type="Pfam" id="PF01882"/>
    </source>
</evidence>
<organism evidence="2 3">
    <name type="scientific">Azohydromonas lata</name>
    <dbReference type="NCBI Taxonomy" id="45677"/>
    <lineage>
        <taxon>Bacteria</taxon>
        <taxon>Pseudomonadati</taxon>
        <taxon>Pseudomonadota</taxon>
        <taxon>Betaproteobacteria</taxon>
        <taxon>Burkholderiales</taxon>
        <taxon>Sphaerotilaceae</taxon>
        <taxon>Azohydromonas</taxon>
    </lineage>
</organism>
<dbReference type="EMBL" id="JAXOJX010000028">
    <property type="protein sequence ID" value="MDZ5458338.1"/>
    <property type="molecule type" value="Genomic_DNA"/>
</dbReference>
<keyword evidence="3" id="KW-1185">Reference proteome</keyword>
<name>A0ABU5IGT0_9BURK</name>
<proteinExistence type="predicted"/>
<accession>A0ABU5IGT0</accession>
<dbReference type="PANTHER" id="PTHR33608">
    <property type="entry name" value="BLL2464 PROTEIN"/>
    <property type="match status" value="1"/>
</dbReference>
<sequence length="285" mass="31735">MALDEAPAEFFYRLPAPAEGLRPGAHRSVGGDGGMEFRGHVDWLRAPDARRLDLRASLRDPFHRWQVRQHSLPRAQTVWLVADVSGSMAFGAPRRKLDVLADFAASLAWSTWRAGDSLGCAACDDRISDDLIWPPARQAGRAPALAAALRALQPVGYGSRALAQVAASLGRARALVFLASDFHVPLPELRGWFTALAAHWVVPVVIWDEREFVPQAGSGLLPLVDAETGARRLLWWRPALRRRWEEAALQRREALSEMFARERLRPLFIEGEFDADAVTRHFLQG</sequence>
<reference evidence="2 3" key="1">
    <citation type="submission" date="2023-11" db="EMBL/GenBank/DDBJ databases">
        <title>Draft genome of Azohydromonas lata strain H1 (DSM1123), a polyhydroxyalkanoate producer.</title>
        <authorList>
            <person name="Traversa D."/>
            <person name="D'Addabbo P."/>
            <person name="Pazzani C."/>
            <person name="Manzari C."/>
            <person name="Chiara M."/>
            <person name="Scrascia M."/>
        </authorList>
    </citation>
    <scope>NUCLEOTIDE SEQUENCE [LARGE SCALE GENOMIC DNA]</scope>
    <source>
        <strain evidence="2 3">H1</strain>
    </source>
</reference>
<comment type="caution">
    <text evidence="2">The sequence shown here is derived from an EMBL/GenBank/DDBJ whole genome shotgun (WGS) entry which is preliminary data.</text>
</comment>
<evidence type="ECO:0000313" key="2">
    <source>
        <dbReference type="EMBL" id="MDZ5458338.1"/>
    </source>
</evidence>
<feature type="domain" description="DUF58" evidence="1">
    <location>
        <begin position="48"/>
        <end position="253"/>
    </location>
</feature>
<dbReference type="PANTHER" id="PTHR33608:SF6">
    <property type="entry name" value="BLL2464 PROTEIN"/>
    <property type="match status" value="1"/>
</dbReference>
<protein>
    <submittedName>
        <fullName evidence="2">DUF58 domain-containing protein</fullName>
    </submittedName>
</protein>